<dbReference type="PROSITE" id="PS51257">
    <property type="entry name" value="PROKAR_LIPOPROTEIN"/>
    <property type="match status" value="1"/>
</dbReference>
<accession>A0A1Y4V7I7</accession>
<dbReference type="InterPro" id="IPR046692">
    <property type="entry name" value="DUF6562"/>
</dbReference>
<dbReference type="Pfam" id="PF20200">
    <property type="entry name" value="DUF6562"/>
    <property type="match status" value="1"/>
</dbReference>
<gene>
    <name evidence="1" type="ORF">B5E52_16025</name>
</gene>
<evidence type="ECO:0000313" key="1">
    <source>
        <dbReference type="EMBL" id="OUQ65105.1"/>
    </source>
</evidence>
<proteinExistence type="predicted"/>
<comment type="caution">
    <text evidence="1">The sequence shown here is derived from an EMBL/GenBank/DDBJ whole genome shotgun (WGS) entry which is preliminary data.</text>
</comment>
<organism evidence="1 2">
    <name type="scientific">Bacteroides xylanisolvens</name>
    <dbReference type="NCBI Taxonomy" id="371601"/>
    <lineage>
        <taxon>Bacteria</taxon>
        <taxon>Pseudomonadati</taxon>
        <taxon>Bacteroidota</taxon>
        <taxon>Bacteroidia</taxon>
        <taxon>Bacteroidales</taxon>
        <taxon>Bacteroidaceae</taxon>
        <taxon>Bacteroides</taxon>
    </lineage>
</organism>
<protein>
    <submittedName>
        <fullName evidence="1">Uncharacterized protein</fullName>
    </submittedName>
</protein>
<dbReference type="EMBL" id="NFLW01000033">
    <property type="protein sequence ID" value="OUQ65105.1"/>
    <property type="molecule type" value="Genomic_DNA"/>
</dbReference>
<sequence>MIMKKNTYTSIIRTLGCLLLLSALVSSCLYEEPELTADGELGVDPTAVNIMTNLTLETSFDLVNVNRGTRAATTTYLHRFVVAVYEGSQKVAEQIIYQEIQDGETTVSIPLNMKLHARKYQLAVWADYVEKSEGETYQTFYDATDMGFIQRAAPYKGNVKYYDAFYGNIPLDLSAYRDQWNVTVPVDIKMTRPMASYNLIATDVAKFLKKVADKEITGKKFTMTVKYNYYLPTGFDALTGRLKNSLQYIEYNKTVDLATLQKEENKEEFNIGFDFLLINNESASSIPVTIEITNESKTVVARYQNLKVPYERNKETTIRGYFLTASPGISFDPDFNDDDIIIDVTPIVKNN</sequence>
<dbReference type="Proteomes" id="UP000196036">
    <property type="component" value="Unassembled WGS sequence"/>
</dbReference>
<reference evidence="2" key="1">
    <citation type="submission" date="2017-04" db="EMBL/GenBank/DDBJ databases">
        <title>Function of individual gut microbiota members based on whole genome sequencing of pure cultures obtained from chicken caecum.</title>
        <authorList>
            <person name="Medvecky M."/>
            <person name="Cejkova D."/>
            <person name="Polansky O."/>
            <person name="Karasova D."/>
            <person name="Kubasova T."/>
            <person name="Cizek A."/>
            <person name="Rychlik I."/>
        </authorList>
    </citation>
    <scope>NUCLEOTIDE SEQUENCE [LARGE SCALE GENOMIC DNA]</scope>
    <source>
        <strain evidence="2">An109</strain>
    </source>
</reference>
<evidence type="ECO:0000313" key="2">
    <source>
        <dbReference type="Proteomes" id="UP000196036"/>
    </source>
</evidence>
<name>A0A1Y4V7I7_9BACE</name>
<dbReference type="AlphaFoldDB" id="A0A1Y4V7I7"/>